<evidence type="ECO:0000313" key="2">
    <source>
        <dbReference type="Proteomes" id="UP000249254"/>
    </source>
</evidence>
<sequence>MTRILAVRPAAFGWSLRIDAQDGFQVFTTGAQAEAAARRLAHRLADAGEPAEVLIYLRDGSLAGRLRATPRAPAVAA</sequence>
<evidence type="ECO:0008006" key="3">
    <source>
        <dbReference type="Google" id="ProtNLM"/>
    </source>
</evidence>
<comment type="caution">
    <text evidence="1">The sequence shown here is derived from an EMBL/GenBank/DDBJ whole genome shotgun (WGS) entry which is preliminary data.</text>
</comment>
<dbReference type="RefSeq" id="WP_111529742.1">
    <property type="nucleotide sequence ID" value="NZ_JBHRSG010000003.1"/>
</dbReference>
<dbReference type="Pfam" id="PF09954">
    <property type="entry name" value="DUF2188"/>
    <property type="match status" value="1"/>
</dbReference>
<name>A0A328AR54_9CAUL</name>
<accession>A0A328AR54</accession>
<dbReference type="InterPro" id="IPR018691">
    <property type="entry name" value="DUF2188"/>
</dbReference>
<evidence type="ECO:0000313" key="1">
    <source>
        <dbReference type="EMBL" id="RAK55994.1"/>
    </source>
</evidence>
<dbReference type="EMBL" id="QFYQ01000001">
    <property type="protein sequence ID" value="RAK55994.1"/>
    <property type="molecule type" value="Genomic_DNA"/>
</dbReference>
<reference evidence="2" key="1">
    <citation type="submission" date="2018-05" db="EMBL/GenBank/DDBJ databases">
        <authorList>
            <person name="Li X."/>
        </authorList>
    </citation>
    <scope>NUCLEOTIDE SEQUENCE [LARGE SCALE GENOMIC DNA]</scope>
    <source>
        <strain evidence="2">LX32</strain>
    </source>
</reference>
<dbReference type="Proteomes" id="UP000249254">
    <property type="component" value="Unassembled WGS sequence"/>
</dbReference>
<dbReference type="OrthoDB" id="7193368at2"/>
<gene>
    <name evidence="1" type="ORF">DJ017_16480</name>
</gene>
<organism evidence="1 2">
    <name type="scientific">Phenylobacterium soli</name>
    <dbReference type="NCBI Taxonomy" id="2170551"/>
    <lineage>
        <taxon>Bacteria</taxon>
        <taxon>Pseudomonadati</taxon>
        <taxon>Pseudomonadota</taxon>
        <taxon>Alphaproteobacteria</taxon>
        <taxon>Caulobacterales</taxon>
        <taxon>Caulobacteraceae</taxon>
        <taxon>Phenylobacterium</taxon>
    </lineage>
</organism>
<dbReference type="AlphaFoldDB" id="A0A328AR54"/>
<proteinExistence type="predicted"/>
<protein>
    <recommendedName>
        <fullName evidence="3">DUF2188 domain-containing protein</fullName>
    </recommendedName>
</protein>
<keyword evidence="2" id="KW-1185">Reference proteome</keyword>